<protein>
    <submittedName>
        <fullName evidence="3">Uncharacterized protein</fullName>
    </submittedName>
</protein>
<keyword evidence="1" id="KW-0812">Transmembrane</keyword>
<comment type="caution">
    <text evidence="3">The sequence shown here is derived from an EMBL/GenBank/DDBJ whole genome shotgun (WGS) entry which is preliminary data.</text>
</comment>
<evidence type="ECO:0000256" key="1">
    <source>
        <dbReference type="SAM" id="Phobius"/>
    </source>
</evidence>
<dbReference type="Proteomes" id="UP001610334">
    <property type="component" value="Unassembled WGS sequence"/>
</dbReference>
<keyword evidence="1" id="KW-1133">Transmembrane helix</keyword>
<evidence type="ECO:0000313" key="3">
    <source>
        <dbReference type="EMBL" id="KAL2810186.1"/>
    </source>
</evidence>
<keyword evidence="1" id="KW-0472">Membrane</keyword>
<feature type="signal peptide" evidence="2">
    <location>
        <begin position="1"/>
        <end position="24"/>
    </location>
</feature>
<feature type="transmembrane region" description="Helical" evidence="1">
    <location>
        <begin position="197"/>
        <end position="218"/>
    </location>
</feature>
<gene>
    <name evidence="3" type="ORF">BJX63DRAFT_323031</name>
</gene>
<feature type="transmembrane region" description="Helical" evidence="1">
    <location>
        <begin position="330"/>
        <end position="349"/>
    </location>
</feature>
<organism evidence="3 4">
    <name type="scientific">Aspergillus granulosus</name>
    <dbReference type="NCBI Taxonomy" id="176169"/>
    <lineage>
        <taxon>Eukaryota</taxon>
        <taxon>Fungi</taxon>
        <taxon>Dikarya</taxon>
        <taxon>Ascomycota</taxon>
        <taxon>Pezizomycotina</taxon>
        <taxon>Eurotiomycetes</taxon>
        <taxon>Eurotiomycetidae</taxon>
        <taxon>Eurotiales</taxon>
        <taxon>Aspergillaceae</taxon>
        <taxon>Aspergillus</taxon>
        <taxon>Aspergillus subgen. Nidulantes</taxon>
    </lineage>
</organism>
<keyword evidence="4" id="KW-1185">Reference proteome</keyword>
<name>A0ABR4H407_9EURO</name>
<feature type="transmembrane region" description="Helical" evidence="1">
    <location>
        <begin position="224"/>
        <end position="244"/>
    </location>
</feature>
<feature type="transmembrane region" description="Helical" evidence="1">
    <location>
        <begin position="301"/>
        <end position="324"/>
    </location>
</feature>
<keyword evidence="2" id="KW-0732">Signal</keyword>
<dbReference type="EMBL" id="JBFXLT010000075">
    <property type="protein sequence ID" value="KAL2810186.1"/>
    <property type="molecule type" value="Genomic_DNA"/>
</dbReference>
<accession>A0ABR4H407</accession>
<reference evidence="3 4" key="1">
    <citation type="submission" date="2024-07" db="EMBL/GenBank/DDBJ databases">
        <title>Section-level genome sequencing and comparative genomics of Aspergillus sections Usti and Cavernicolus.</title>
        <authorList>
            <consortium name="Lawrence Berkeley National Laboratory"/>
            <person name="Nybo J.L."/>
            <person name="Vesth T.C."/>
            <person name="Theobald S."/>
            <person name="Frisvad J.C."/>
            <person name="Larsen T.O."/>
            <person name="Kjaerboelling I."/>
            <person name="Rothschild-Mancinelli K."/>
            <person name="Lyhne E.K."/>
            <person name="Kogle M.E."/>
            <person name="Barry K."/>
            <person name="Clum A."/>
            <person name="Na H."/>
            <person name="Ledsgaard L."/>
            <person name="Lin J."/>
            <person name="Lipzen A."/>
            <person name="Kuo A."/>
            <person name="Riley R."/>
            <person name="Mondo S."/>
            <person name="Labutti K."/>
            <person name="Haridas S."/>
            <person name="Pangalinan J."/>
            <person name="Salamov A.A."/>
            <person name="Simmons B.A."/>
            <person name="Magnuson J.K."/>
            <person name="Chen J."/>
            <person name="Drula E."/>
            <person name="Henrissat B."/>
            <person name="Wiebenga A."/>
            <person name="Lubbers R.J."/>
            <person name="Gomes A.C."/>
            <person name="Makela M.R."/>
            <person name="Stajich J."/>
            <person name="Grigoriev I.V."/>
            <person name="Mortensen U.H."/>
            <person name="De Vries R.P."/>
            <person name="Baker S.E."/>
            <person name="Andersen M.R."/>
        </authorList>
    </citation>
    <scope>NUCLEOTIDE SEQUENCE [LARGE SCALE GENOMIC DNA]</scope>
    <source>
        <strain evidence="3 4">CBS 588.65</strain>
    </source>
</reference>
<evidence type="ECO:0000256" key="2">
    <source>
        <dbReference type="SAM" id="SignalP"/>
    </source>
</evidence>
<feature type="chain" id="PRO_5047483596" evidence="2">
    <location>
        <begin position="25"/>
        <end position="516"/>
    </location>
</feature>
<evidence type="ECO:0000313" key="4">
    <source>
        <dbReference type="Proteomes" id="UP001610334"/>
    </source>
</evidence>
<proteinExistence type="predicted"/>
<sequence>MPSPSISAGLRTVAFSLCAALVEAKYPFSSDGPKATLRNEDSVSFDPLGVAAVLGNPRADASAAKLYVQFDKDTFHWPHMSMVGGTLPAIRMLVEYVTSGLPSQSLSAPIKMCAKYITMIPVRSSLVFKELPLDFTNVWMSHLISFRSGGVNPGNDFLIIYVDLIPKTPEEIDQLAKDKRARLARDPGPGWWMAGRLTLYVLILINGAMILTAMLIGILAADLWAFTLFFLYGGHWIASALITFQPMVTASTPPIDVDRTPHYAAYERPEGGTVVFKGSKENMEAWARTTWKYEPSTLRTLLHWAYMTTGALAAFASIACMVNMRGYMQLAFLAVLVYATIAEIIATKISRWLQIKSMSQVEYSLLRNNEKRTQGIISATIAIQPLCRLEKFDWVGMGLLPPLPAFTAMQVALAEINEFQQKVEESRTPQSEEEKDALRKEMEKFYKRYRDRARAEAEKGKETEEEKAKARRATDGLAERLVEQMQVAVEGWIEWMSGNQNGTLVVRDKAVLGKSW</sequence>